<evidence type="ECO:0008006" key="13">
    <source>
        <dbReference type="Google" id="ProtNLM"/>
    </source>
</evidence>
<dbReference type="PROSITE" id="PS50090">
    <property type="entry name" value="MYB_LIKE"/>
    <property type="match status" value="2"/>
</dbReference>
<feature type="domain" description="Myb-like" evidence="9">
    <location>
        <begin position="88"/>
        <end position="138"/>
    </location>
</feature>
<dbReference type="GO" id="GO:0009653">
    <property type="term" value="P:anatomical structure morphogenesis"/>
    <property type="evidence" value="ECO:0007669"/>
    <property type="project" value="UniProtKB-ARBA"/>
</dbReference>
<dbReference type="EMBL" id="CM004390">
    <property type="protein sequence ID" value="OAY53312.1"/>
    <property type="molecule type" value="Genomic_DNA"/>
</dbReference>
<dbReference type="EMBL" id="CM004390">
    <property type="protein sequence ID" value="OAY53311.1"/>
    <property type="molecule type" value="Genomic_DNA"/>
</dbReference>
<evidence type="ECO:0000259" key="9">
    <source>
        <dbReference type="PROSITE" id="PS50090"/>
    </source>
</evidence>
<feature type="compositionally biased region" description="Polar residues" evidence="8">
    <location>
        <begin position="288"/>
        <end position="309"/>
    </location>
</feature>
<dbReference type="GO" id="GO:0040008">
    <property type="term" value="P:regulation of growth"/>
    <property type="evidence" value="ECO:0007669"/>
    <property type="project" value="UniProtKB-ARBA"/>
</dbReference>
<feature type="region of interest" description="Disordered" evidence="8">
    <location>
        <begin position="1"/>
        <end position="34"/>
    </location>
</feature>
<evidence type="ECO:0000256" key="6">
    <source>
        <dbReference type="ARBA" id="ARBA00023163"/>
    </source>
</evidence>
<dbReference type="PROSITE" id="PS51294">
    <property type="entry name" value="HTH_MYB"/>
    <property type="match status" value="2"/>
</dbReference>
<protein>
    <recommendedName>
        <fullName evidence="13">Transcription factor GAMYB-like</fullName>
    </recommendedName>
</protein>
<keyword evidence="12" id="KW-1185">Reference proteome</keyword>
<keyword evidence="4" id="KW-0238">DNA-binding</keyword>
<keyword evidence="3" id="KW-0805">Transcription regulation</keyword>
<keyword evidence="5" id="KW-0010">Activator</keyword>
<dbReference type="Gene3D" id="1.10.10.60">
    <property type="entry name" value="Homeodomain-like"/>
    <property type="match status" value="2"/>
</dbReference>
<dbReference type="InterPro" id="IPR017930">
    <property type="entry name" value="Myb_dom"/>
</dbReference>
<dbReference type="Gramene" id="Manes.04G153700.10.v8.1">
    <property type="protein sequence ID" value="Manes.04G153700.10.v8.1.CDS"/>
    <property type="gene ID" value="Manes.04G153700.v8.1"/>
</dbReference>
<dbReference type="OrthoDB" id="2143914at2759"/>
<dbReference type="GO" id="GO:0003700">
    <property type="term" value="F:DNA-binding transcription factor activity"/>
    <property type="evidence" value="ECO:0000318"/>
    <property type="project" value="GO_Central"/>
</dbReference>
<evidence type="ECO:0000313" key="12">
    <source>
        <dbReference type="Proteomes" id="UP000091857"/>
    </source>
</evidence>
<dbReference type="Gramene" id="Manes.04G153700.13.v8.1">
    <property type="protein sequence ID" value="Manes.04G153700.13.v8.1.CDS"/>
    <property type="gene ID" value="Manes.04G153700.v8.1"/>
</dbReference>
<dbReference type="Gramene" id="Manes.04G153700.12.v8.1">
    <property type="protein sequence ID" value="Manes.04G153700.12.v8.1.CDS"/>
    <property type="gene ID" value="Manes.04G153700.v8.1"/>
</dbReference>
<dbReference type="FunFam" id="1.10.10.60:FF:000119">
    <property type="entry name" value="Transcription factor GAMYB"/>
    <property type="match status" value="1"/>
</dbReference>
<evidence type="ECO:0000256" key="8">
    <source>
        <dbReference type="SAM" id="MobiDB-lite"/>
    </source>
</evidence>
<accession>A0A251L523</accession>
<dbReference type="SUPFAM" id="SSF46689">
    <property type="entry name" value="Homeodomain-like"/>
    <property type="match status" value="1"/>
</dbReference>
<evidence type="ECO:0000313" key="11">
    <source>
        <dbReference type="EMBL" id="OAY53310.1"/>
    </source>
</evidence>
<evidence type="ECO:0000256" key="4">
    <source>
        <dbReference type="ARBA" id="ARBA00023125"/>
    </source>
</evidence>
<dbReference type="GO" id="GO:0005634">
    <property type="term" value="C:nucleus"/>
    <property type="evidence" value="ECO:0000318"/>
    <property type="project" value="GO_Central"/>
</dbReference>
<dbReference type="Pfam" id="PF00249">
    <property type="entry name" value="Myb_DNA-binding"/>
    <property type="match status" value="2"/>
</dbReference>
<name>A0A251L523_MANES</name>
<keyword evidence="6" id="KW-0804">Transcription</keyword>
<dbReference type="GO" id="GO:0006355">
    <property type="term" value="P:regulation of DNA-templated transcription"/>
    <property type="evidence" value="ECO:0000318"/>
    <property type="project" value="GO_Central"/>
</dbReference>
<gene>
    <name evidence="11" type="ORF">MANES_04G153700</name>
</gene>
<dbReference type="CDD" id="cd00167">
    <property type="entry name" value="SANT"/>
    <property type="match status" value="2"/>
</dbReference>
<evidence type="ECO:0000256" key="2">
    <source>
        <dbReference type="ARBA" id="ARBA00022737"/>
    </source>
</evidence>
<reference evidence="11 12" key="1">
    <citation type="submission" date="2016-02" db="EMBL/GenBank/DDBJ databases">
        <title>WGS assembly of Manihot esculenta.</title>
        <authorList>
            <person name="Bredeson J.V."/>
            <person name="Prochnik S.E."/>
            <person name="Lyons J.B."/>
            <person name="Schmutz J."/>
            <person name="Grimwood J."/>
            <person name="Vrebalov J."/>
            <person name="Bart R.S."/>
            <person name="Amuge T."/>
            <person name="Ferguson M.E."/>
            <person name="Green R."/>
            <person name="Putnam N."/>
            <person name="Stites J."/>
            <person name="Rounsley S."/>
            <person name="Rokhsar D.S."/>
        </authorList>
    </citation>
    <scope>NUCLEOTIDE SEQUENCE [LARGE SCALE GENOMIC DNA]</scope>
    <source>
        <strain evidence="12">cv. AM560-2</strain>
        <tissue evidence="11">Leaf</tissue>
    </source>
</reference>
<dbReference type="GO" id="GO:0048235">
    <property type="term" value="P:pollen sperm cell differentiation"/>
    <property type="evidence" value="ECO:0007669"/>
    <property type="project" value="UniProtKB-ARBA"/>
</dbReference>
<evidence type="ECO:0000256" key="1">
    <source>
        <dbReference type="ARBA" id="ARBA00004123"/>
    </source>
</evidence>
<dbReference type="InterPro" id="IPR009057">
    <property type="entry name" value="Homeodomain-like_sf"/>
</dbReference>
<dbReference type="PANTHER" id="PTHR47995">
    <property type="entry name" value="TRANSCRIPTION FACTOR MYB33-RELATED"/>
    <property type="match status" value="1"/>
</dbReference>
<evidence type="ECO:0000256" key="7">
    <source>
        <dbReference type="ARBA" id="ARBA00023242"/>
    </source>
</evidence>
<dbReference type="EMBL" id="CM004390">
    <property type="protein sequence ID" value="OAY53310.1"/>
    <property type="molecule type" value="Genomic_DNA"/>
</dbReference>
<organism evidence="11 12">
    <name type="scientific">Manihot esculenta</name>
    <name type="common">Cassava</name>
    <name type="synonym">Jatropha manihot</name>
    <dbReference type="NCBI Taxonomy" id="3983"/>
    <lineage>
        <taxon>Eukaryota</taxon>
        <taxon>Viridiplantae</taxon>
        <taxon>Streptophyta</taxon>
        <taxon>Embryophyta</taxon>
        <taxon>Tracheophyta</taxon>
        <taxon>Spermatophyta</taxon>
        <taxon>Magnoliopsida</taxon>
        <taxon>eudicotyledons</taxon>
        <taxon>Gunneridae</taxon>
        <taxon>Pentapetalae</taxon>
        <taxon>rosids</taxon>
        <taxon>fabids</taxon>
        <taxon>Malpighiales</taxon>
        <taxon>Euphorbiaceae</taxon>
        <taxon>Crotonoideae</taxon>
        <taxon>Manihoteae</taxon>
        <taxon>Manihot</taxon>
    </lineage>
</organism>
<evidence type="ECO:0000256" key="3">
    <source>
        <dbReference type="ARBA" id="ARBA00023015"/>
    </source>
</evidence>
<feature type="region of interest" description="Disordered" evidence="8">
    <location>
        <begin position="378"/>
        <end position="404"/>
    </location>
</feature>
<dbReference type="Gramene" id="Manes.04G153700.14.v8.1">
    <property type="protein sequence ID" value="Manes.04G153700.14.v8.1.CDS"/>
    <property type="gene ID" value="Manes.04G153700.v8.1"/>
</dbReference>
<comment type="subcellular location">
    <subcellularLocation>
        <location evidence="1">Nucleus</location>
    </subcellularLocation>
</comment>
<dbReference type="SMR" id="A0A251L523"/>
<proteinExistence type="predicted"/>
<feature type="domain" description="HTH myb-type" evidence="10">
    <location>
        <begin position="88"/>
        <end position="142"/>
    </location>
</feature>
<dbReference type="Proteomes" id="UP000091857">
    <property type="component" value="Chromosome 4"/>
</dbReference>
<dbReference type="GO" id="GO:0003677">
    <property type="term" value="F:DNA binding"/>
    <property type="evidence" value="ECO:0007669"/>
    <property type="project" value="UniProtKB-KW"/>
</dbReference>
<evidence type="ECO:0000256" key="5">
    <source>
        <dbReference type="ARBA" id="ARBA00023159"/>
    </source>
</evidence>
<evidence type="ECO:0000259" key="10">
    <source>
        <dbReference type="PROSITE" id="PS51294"/>
    </source>
</evidence>
<dbReference type="InterPro" id="IPR001005">
    <property type="entry name" value="SANT/Myb"/>
</dbReference>
<dbReference type="OMA" id="DYRHMAS"/>
<dbReference type="Gramene" id="Manes.04G153700.11.v8.1">
    <property type="protein sequence ID" value="Manes.04G153700.11.v8.1.CDS"/>
    <property type="gene ID" value="Manes.04G153700.v8.1"/>
</dbReference>
<dbReference type="SMART" id="SM00717">
    <property type="entry name" value="SANT"/>
    <property type="match status" value="2"/>
</dbReference>
<feature type="domain" description="Myb-like" evidence="9">
    <location>
        <begin position="38"/>
        <end position="87"/>
    </location>
</feature>
<keyword evidence="7" id="KW-0539">Nucleus</keyword>
<dbReference type="AlphaFoldDB" id="A0A251L523"/>
<keyword evidence="2" id="KW-0677">Repeat</keyword>
<dbReference type="FunFam" id="1.10.10.60:FF:000001">
    <property type="entry name" value="MYB-related transcription factor"/>
    <property type="match status" value="1"/>
</dbReference>
<dbReference type="GO" id="GO:0045893">
    <property type="term" value="P:positive regulation of DNA-templated transcription"/>
    <property type="evidence" value="ECO:0007669"/>
    <property type="project" value="UniProtKB-ARBA"/>
</dbReference>
<feature type="domain" description="HTH myb-type" evidence="10">
    <location>
        <begin position="35"/>
        <end position="87"/>
    </location>
</feature>
<feature type="region of interest" description="Disordered" evidence="8">
    <location>
        <begin position="284"/>
        <end position="309"/>
    </location>
</feature>
<sequence>MSRTTNESDDGVLSKDQTESPLAEEGSCGGSANGGVVLKKGPWTSAEDAILIEYVKKHGEGNWNAVQKHSGLSRCGKSCRLRWANHLRPNLKKGAFTQEEEQLIIELHAKMGNKWARMAAHLPGRTDNEIKNYWNTRIKRRQRAGLPLYPPEVSLQALHESQRGLNISGINSGDKGHQDLCRTNNYEIPDVIFDSLKANHGISPYVPELPDITASSMLMKGLGSSQYGSFMLPTIHRQKRLRESTTLIPGYGGSVKTEFPLFDQFQGNPCDKVAQSFGLSFPFDPDPTNKNPQSFGDNQGSHTFANGNFSASKPASGLVKMELPSLQYPDIDLGSWGTSPPPLLETVDTFIQSPPMGTVECSPRNSGLLDALLQEAKTLSSGKHHSSEKSSNSSTVTPGELAESSALNKCKTEWEDYGDPLSPLGHTATSLFSECTPMSTSGSSLDETPVTETLTGCNVKSELTTRAWSPEREQETTTRLNITRPDALLASDWIEQDSSYVKDQVVMTDNIASLLGDDLSSDYKQMSAEASTSNEGWGLSSCAWNNMPAVCQMSEFPSENCYLSNL</sequence>
<dbReference type="PANTHER" id="PTHR47995:SF18">
    <property type="entry name" value="TRANSCRIPTION FACTOR MYB65"/>
    <property type="match status" value="1"/>
</dbReference>